<gene>
    <name evidence="1" type="ORF">FB550_12133</name>
</gene>
<dbReference type="AlphaFoldDB" id="A0A561CK69"/>
<name>A0A561CK69_9BACI</name>
<reference evidence="1 2" key="1">
    <citation type="submission" date="2019-06" db="EMBL/GenBank/DDBJ databases">
        <title>Sorghum-associated microbial communities from plants grown in Nebraska, USA.</title>
        <authorList>
            <person name="Schachtman D."/>
        </authorList>
    </citation>
    <scope>NUCLEOTIDE SEQUENCE [LARGE SCALE GENOMIC DNA]</scope>
    <source>
        <strain evidence="1 2">2482</strain>
    </source>
</reference>
<evidence type="ECO:0000313" key="2">
    <source>
        <dbReference type="Proteomes" id="UP000319671"/>
    </source>
</evidence>
<sequence>MKFKIYRCNCRKTWSIQTRKSKFNAGSVLLNASWSAELMPERKHDPKGFVTTQGDTGIICNPDNELVEQFIKVKKLIYDKKNVNFNVKQGTCLYFAEDGTCYILKRLENRLTVSEKV</sequence>
<keyword evidence="2" id="KW-1185">Reference proteome</keyword>
<protein>
    <submittedName>
        <fullName evidence="1">Uncharacterized protein</fullName>
    </submittedName>
</protein>
<comment type="caution">
    <text evidence="1">The sequence shown here is derived from an EMBL/GenBank/DDBJ whole genome shotgun (WGS) entry which is preliminary data.</text>
</comment>
<evidence type="ECO:0000313" key="1">
    <source>
        <dbReference type="EMBL" id="TWD91591.1"/>
    </source>
</evidence>
<dbReference type="RefSeq" id="WP_144568159.1">
    <property type="nucleotide sequence ID" value="NZ_VIVN01000021.1"/>
</dbReference>
<accession>A0A561CK69</accession>
<dbReference type="EMBL" id="VIVN01000021">
    <property type="protein sequence ID" value="TWD91591.1"/>
    <property type="molecule type" value="Genomic_DNA"/>
</dbReference>
<dbReference type="Proteomes" id="UP000319671">
    <property type="component" value="Unassembled WGS sequence"/>
</dbReference>
<organism evidence="1 2">
    <name type="scientific">Neobacillus bataviensis</name>
    <dbReference type="NCBI Taxonomy" id="220685"/>
    <lineage>
        <taxon>Bacteria</taxon>
        <taxon>Bacillati</taxon>
        <taxon>Bacillota</taxon>
        <taxon>Bacilli</taxon>
        <taxon>Bacillales</taxon>
        <taxon>Bacillaceae</taxon>
        <taxon>Neobacillus</taxon>
    </lineage>
</organism>
<proteinExistence type="predicted"/>